<accession>A0A8D8R883</accession>
<organism evidence="1">
    <name type="scientific">Cacopsylla melanoneura</name>
    <dbReference type="NCBI Taxonomy" id="428564"/>
    <lineage>
        <taxon>Eukaryota</taxon>
        <taxon>Metazoa</taxon>
        <taxon>Ecdysozoa</taxon>
        <taxon>Arthropoda</taxon>
        <taxon>Hexapoda</taxon>
        <taxon>Insecta</taxon>
        <taxon>Pterygota</taxon>
        <taxon>Neoptera</taxon>
        <taxon>Paraneoptera</taxon>
        <taxon>Hemiptera</taxon>
        <taxon>Sternorrhyncha</taxon>
        <taxon>Psylloidea</taxon>
        <taxon>Psyllidae</taxon>
        <taxon>Psyllinae</taxon>
        <taxon>Cacopsylla</taxon>
    </lineage>
</organism>
<proteinExistence type="predicted"/>
<protein>
    <submittedName>
        <fullName evidence="1">Uncharacterized protein</fullName>
    </submittedName>
</protein>
<name>A0A8D8R883_9HEMI</name>
<sequence length="103" mass="11872">MITTPIPRRQGPEFEDNIFPAFLLIHVINGTENETNPEQLNTYCRHTLKRFYCKNLAVESLVRTNFLGSKESPIVFEQFEHGKSGELSSIPFGTEIIVLDCWR</sequence>
<evidence type="ECO:0000313" key="1">
    <source>
        <dbReference type="EMBL" id="CAG6646314.1"/>
    </source>
</evidence>
<reference evidence="1" key="1">
    <citation type="submission" date="2021-05" db="EMBL/GenBank/DDBJ databases">
        <authorList>
            <person name="Alioto T."/>
            <person name="Alioto T."/>
            <person name="Gomez Garrido J."/>
        </authorList>
    </citation>
    <scope>NUCLEOTIDE SEQUENCE</scope>
</reference>
<dbReference type="AlphaFoldDB" id="A0A8D8R883"/>
<dbReference type="EMBL" id="HBUF01141157">
    <property type="protein sequence ID" value="CAG6646314.1"/>
    <property type="molecule type" value="Transcribed_RNA"/>
</dbReference>